<name>A0ABY9DSZ7_VITVI</name>
<reference evidence="3 4" key="1">
    <citation type="journal article" date="2023" name="Hortic Res">
        <title>The complete reference genome for grapevine (Vitis vinifera L.) genetics and breeding.</title>
        <authorList>
            <person name="Shi X."/>
            <person name="Cao S."/>
            <person name="Wang X."/>
            <person name="Huang S."/>
            <person name="Wang Y."/>
            <person name="Liu Z."/>
            <person name="Liu W."/>
            <person name="Leng X."/>
            <person name="Peng Y."/>
            <person name="Wang N."/>
            <person name="Wang Y."/>
            <person name="Ma Z."/>
            <person name="Xu X."/>
            <person name="Zhang F."/>
            <person name="Xue H."/>
            <person name="Zhong H."/>
            <person name="Wang Y."/>
            <person name="Zhang K."/>
            <person name="Velt A."/>
            <person name="Avia K."/>
            <person name="Holtgrawe D."/>
            <person name="Grimplet J."/>
            <person name="Matus J.T."/>
            <person name="Ware D."/>
            <person name="Wu X."/>
            <person name="Wang H."/>
            <person name="Liu C."/>
            <person name="Fang Y."/>
            <person name="Rustenholz C."/>
            <person name="Cheng Z."/>
            <person name="Xiao H."/>
            <person name="Zhou Y."/>
        </authorList>
    </citation>
    <scope>NUCLEOTIDE SEQUENCE [LARGE SCALE GENOMIC DNA]</scope>
    <source>
        <strain evidence="4">cv. Pinot noir / PN40024</strain>
        <tissue evidence="3">Leaf</tissue>
    </source>
</reference>
<feature type="domain" description="MRN complex-interacting protein N-terminal" evidence="2">
    <location>
        <begin position="10"/>
        <end position="84"/>
    </location>
</feature>
<evidence type="ECO:0000259" key="2">
    <source>
        <dbReference type="Pfam" id="PF15749"/>
    </source>
</evidence>
<protein>
    <recommendedName>
        <fullName evidence="2">MRN complex-interacting protein N-terminal domain-containing protein</fullName>
    </recommendedName>
</protein>
<evidence type="ECO:0000256" key="1">
    <source>
        <dbReference type="SAM" id="MobiDB-lite"/>
    </source>
</evidence>
<dbReference type="PANTHER" id="PTHR15863">
    <property type="entry name" value="MRN COMPLEX-INTERACTING PROTEIN"/>
    <property type="match status" value="1"/>
</dbReference>
<feature type="compositionally biased region" description="Basic residues" evidence="1">
    <location>
        <begin position="173"/>
        <end position="182"/>
    </location>
</feature>
<feature type="compositionally biased region" description="Basic and acidic residues" evidence="1">
    <location>
        <begin position="136"/>
        <end position="145"/>
    </location>
</feature>
<dbReference type="Proteomes" id="UP001227230">
    <property type="component" value="Chromosome 18"/>
</dbReference>
<evidence type="ECO:0000313" key="3">
    <source>
        <dbReference type="EMBL" id="WKA10864.1"/>
    </source>
</evidence>
<organism evidence="3 4">
    <name type="scientific">Vitis vinifera</name>
    <name type="common">Grape</name>
    <dbReference type="NCBI Taxonomy" id="29760"/>
    <lineage>
        <taxon>Eukaryota</taxon>
        <taxon>Viridiplantae</taxon>
        <taxon>Streptophyta</taxon>
        <taxon>Embryophyta</taxon>
        <taxon>Tracheophyta</taxon>
        <taxon>Spermatophyta</taxon>
        <taxon>Magnoliopsida</taxon>
        <taxon>eudicotyledons</taxon>
        <taxon>Gunneridae</taxon>
        <taxon>Pentapetalae</taxon>
        <taxon>rosids</taxon>
        <taxon>Vitales</taxon>
        <taxon>Vitaceae</taxon>
        <taxon>Viteae</taxon>
        <taxon>Vitis</taxon>
    </lineage>
</organism>
<dbReference type="InterPro" id="IPR049472">
    <property type="entry name" value="MRNIP_N"/>
</dbReference>
<evidence type="ECO:0000313" key="4">
    <source>
        <dbReference type="Proteomes" id="UP001227230"/>
    </source>
</evidence>
<proteinExistence type="predicted"/>
<dbReference type="Pfam" id="PF15749">
    <property type="entry name" value="MRNIP"/>
    <property type="match status" value="1"/>
</dbReference>
<gene>
    <name evidence="3" type="ORF">VitviT2T_028416</name>
</gene>
<feature type="compositionally biased region" description="Acidic residues" evidence="1">
    <location>
        <begin position="101"/>
        <end position="115"/>
    </location>
</feature>
<accession>A0ABY9DSZ7</accession>
<keyword evidence="4" id="KW-1185">Reference proteome</keyword>
<feature type="region of interest" description="Disordered" evidence="1">
    <location>
        <begin position="82"/>
        <end position="115"/>
    </location>
</feature>
<dbReference type="PANTHER" id="PTHR15863:SF2">
    <property type="entry name" value="MRN COMPLEX-INTERACTING PROTEIN"/>
    <property type="match status" value="1"/>
</dbReference>
<sequence>MPPTASFIALQCFQCSTMQVKQQKKNSNKWTCVVCNEKQSVRKVYAQGSMAKDVRKFVQSFNMSRKSIDEEENLTVMVADGEEVGGSCSGNGKKRRSDWSEYLDPEEEEEERGADMEGEIVTEMLKNQNQSTGLQSRDRGGKEPLKPLFPKRNTTNRPTISLEDTTETATAKAKAKAKRRTSKWSEYLTEEENEEAMAMATAVDNEAAAITHYQMVEEEIHPDFM</sequence>
<dbReference type="EMBL" id="CP126665">
    <property type="protein sequence ID" value="WKA10864.1"/>
    <property type="molecule type" value="Genomic_DNA"/>
</dbReference>
<feature type="compositionally biased region" description="Polar residues" evidence="1">
    <location>
        <begin position="152"/>
        <end position="163"/>
    </location>
</feature>
<dbReference type="InterPro" id="IPR032739">
    <property type="entry name" value="MRNIP"/>
</dbReference>
<feature type="region of interest" description="Disordered" evidence="1">
    <location>
        <begin position="128"/>
        <end position="182"/>
    </location>
</feature>